<dbReference type="Gene3D" id="1.10.260.30">
    <property type="entry name" value="Signal recognition particle, SRP54 subunit, M-domain"/>
    <property type="match status" value="1"/>
</dbReference>
<dbReference type="eggNOG" id="COG0541">
    <property type="taxonomic scope" value="Bacteria"/>
</dbReference>
<dbReference type="SMART" id="SM00962">
    <property type="entry name" value="SRP54"/>
    <property type="match status" value="1"/>
</dbReference>
<comment type="domain">
    <text evidence="9">Composed of three domains: the N-terminal N domain, which is responsible for interactions with the ribosome, the central G domain, which binds GTP, and the C-terminal M domain, which binds the RNA and the signal sequence of the RNC.</text>
</comment>
<dbReference type="HAMAP" id="MF_00306">
    <property type="entry name" value="SRP54"/>
    <property type="match status" value="1"/>
</dbReference>
<feature type="binding site" evidence="9">
    <location>
        <begin position="106"/>
        <end position="113"/>
    </location>
    <ligand>
        <name>GTP</name>
        <dbReference type="ChEBI" id="CHEBI:37565"/>
    </ligand>
</feature>
<evidence type="ECO:0000256" key="8">
    <source>
        <dbReference type="ARBA" id="ARBA00048027"/>
    </source>
</evidence>
<feature type="domain" description="SRP54-type proteins GTP-binding" evidence="10">
    <location>
        <begin position="268"/>
        <end position="281"/>
    </location>
</feature>
<dbReference type="PROSITE" id="PS00300">
    <property type="entry name" value="SRP54"/>
    <property type="match status" value="1"/>
</dbReference>
<keyword evidence="2 9" id="KW-0547">Nucleotide-binding</keyword>
<protein>
    <recommendedName>
        <fullName evidence="9">Signal recognition particle protein</fullName>
        <ecNumber evidence="9">3.6.5.4</ecNumber>
    </recommendedName>
    <alternativeName>
        <fullName evidence="9">Fifty-four homolog</fullName>
    </alternativeName>
</protein>
<keyword evidence="12" id="KW-1185">Reference proteome</keyword>
<dbReference type="PANTHER" id="PTHR11564">
    <property type="entry name" value="SIGNAL RECOGNITION PARTICLE 54K PROTEIN SRP54"/>
    <property type="match status" value="1"/>
</dbReference>
<feature type="binding site" evidence="9">
    <location>
        <begin position="247"/>
        <end position="250"/>
    </location>
    <ligand>
        <name>GTP</name>
        <dbReference type="ChEBI" id="CHEBI:37565"/>
    </ligand>
</feature>
<comment type="subcellular location">
    <subcellularLocation>
        <location evidence="9">Cytoplasm</location>
    </subcellularLocation>
    <text evidence="9">The SRP-RNC complex is targeted to the cytoplasmic membrane.</text>
</comment>
<evidence type="ECO:0000256" key="2">
    <source>
        <dbReference type="ARBA" id="ARBA00022741"/>
    </source>
</evidence>
<reference evidence="12" key="1">
    <citation type="journal article" date="2008" name="Science">
        <title>Genome of an endosymbiont coupling N2 fixation to cellulolysis within RT protist cells in termite gut.</title>
        <authorList>
            <person name="Hongoh Y."/>
            <person name="Sharma V.K."/>
            <person name="Prakash T."/>
            <person name="Noda S."/>
            <person name="Toh H."/>
            <person name="Taylor T.D."/>
            <person name="Kudo T."/>
            <person name="Sakaki Y."/>
            <person name="Toyoda A."/>
            <person name="Hattori M."/>
            <person name="Ohkuma M."/>
        </authorList>
    </citation>
    <scope>NUCLEOTIDE SEQUENCE [LARGE SCALE GENOMIC DNA]</scope>
</reference>
<dbReference type="InterPro" id="IPR013822">
    <property type="entry name" value="Signal_recog_particl_SRP54_hlx"/>
</dbReference>
<dbReference type="KEGG" id="aps:CFPG_579"/>
<dbReference type="GO" id="GO:0005525">
    <property type="term" value="F:GTP binding"/>
    <property type="evidence" value="ECO:0007669"/>
    <property type="project" value="UniProtKB-UniRule"/>
</dbReference>
<dbReference type="RefSeq" id="WP_012573602.1">
    <property type="nucleotide sequence ID" value="NC_011565.1"/>
</dbReference>
<dbReference type="CDD" id="cd18539">
    <property type="entry name" value="SRP_G"/>
    <property type="match status" value="1"/>
</dbReference>
<dbReference type="OrthoDB" id="9804720at2"/>
<keyword evidence="3 9" id="KW-0378">Hydrolase</keyword>
<keyword evidence="4 9" id="KW-0694">RNA-binding</keyword>
<dbReference type="EC" id="3.6.5.4" evidence="9"/>
<proteinExistence type="inferred from homology"/>
<dbReference type="PANTHER" id="PTHR11564:SF5">
    <property type="entry name" value="SIGNAL RECOGNITION PARTICLE SUBUNIT SRP54"/>
    <property type="match status" value="1"/>
</dbReference>
<dbReference type="GO" id="GO:0008312">
    <property type="term" value="F:7S RNA binding"/>
    <property type="evidence" value="ECO:0007669"/>
    <property type="project" value="InterPro"/>
</dbReference>
<keyword evidence="9" id="KW-0963">Cytoplasm</keyword>
<organism evidence="11 12">
    <name type="scientific">Azobacteroides pseudotrichonymphae genomovar. CFP2</name>
    <dbReference type="NCBI Taxonomy" id="511995"/>
    <lineage>
        <taxon>Bacteria</taxon>
        <taxon>Pseudomonadati</taxon>
        <taxon>Bacteroidota</taxon>
        <taxon>Bacteroidia</taxon>
        <taxon>Bacteroidales</taxon>
        <taxon>Candidatus Azobacteroides</taxon>
    </lineage>
</organism>
<dbReference type="Pfam" id="PF02978">
    <property type="entry name" value="SRP_SPB"/>
    <property type="match status" value="1"/>
</dbReference>
<dbReference type="InterPro" id="IPR027417">
    <property type="entry name" value="P-loop_NTPase"/>
</dbReference>
<evidence type="ECO:0000256" key="1">
    <source>
        <dbReference type="ARBA" id="ARBA00005450"/>
    </source>
</evidence>
<sequence length="439" mass="49166">MFENLTDKLERSLKLLKGEGKITEINVAETLKDIRKSLLDADVNYKIAKSFTNTVKEKALGQNVLGSIKPGELMVKIVHDELSNLMGSNASELNLSNKLSIILISGLQGSGKTTFCSKLAKMLKDKKNKNPLLVADDIYRPAAIDQLKILGKQIDVTVYSELNNKSSIQIAQSAIKQAKQDKNDVVIIDTAGRLAVDQRMMEEIASIKKAINPDEILFVVDSMTGQDAVNTAKEFNNRLDFSGIVLTKLDGDTRGGAALSIRAVVNKPIKFVSRGEKMESIDIFHPKRMADRILGMGDIVSLVEKAQEQYNEGLARRLKKRIAKNQFDFDDFLIQIQQIKKMGNLRDLISMLPGMGKMVKEIDVDDNAFKKIEEIIYSMTPTERANPSILNSSRKSRIAKGSGKKISEVNQLLKQFEQIRKMMKTMTIQKSLNKTFRRK</sequence>
<dbReference type="FunFam" id="3.40.50.300:FF:000022">
    <property type="entry name" value="Signal recognition particle 54 kDa subunit"/>
    <property type="match status" value="1"/>
</dbReference>
<dbReference type="InterPro" id="IPR004125">
    <property type="entry name" value="Signal_recog_particle_SRP54_M"/>
</dbReference>
<evidence type="ECO:0000256" key="4">
    <source>
        <dbReference type="ARBA" id="ARBA00022884"/>
    </source>
</evidence>
<dbReference type="SUPFAM" id="SSF47446">
    <property type="entry name" value="Signal peptide-binding domain"/>
    <property type="match status" value="1"/>
</dbReference>
<dbReference type="Pfam" id="PF02881">
    <property type="entry name" value="SRP54_N"/>
    <property type="match status" value="1"/>
</dbReference>
<comment type="similarity">
    <text evidence="1 9">Belongs to the GTP-binding SRP family. SRP54 subfamily.</text>
</comment>
<keyword evidence="6 9" id="KW-0733">Signal recognition particle</keyword>
<dbReference type="InterPro" id="IPR003593">
    <property type="entry name" value="AAA+_ATPase"/>
</dbReference>
<dbReference type="InterPro" id="IPR022941">
    <property type="entry name" value="SRP54"/>
</dbReference>
<feature type="binding site" evidence="9">
    <location>
        <begin position="189"/>
        <end position="193"/>
    </location>
    <ligand>
        <name>GTP</name>
        <dbReference type="ChEBI" id="CHEBI:37565"/>
    </ligand>
</feature>
<dbReference type="Gene3D" id="1.20.120.140">
    <property type="entry name" value="Signal recognition particle SRP54, nucleotide-binding domain"/>
    <property type="match status" value="1"/>
</dbReference>
<keyword evidence="5 9" id="KW-0342">GTP-binding</keyword>
<comment type="catalytic activity">
    <reaction evidence="8 9">
        <text>GTP + H2O = GDP + phosphate + H(+)</text>
        <dbReference type="Rhea" id="RHEA:19669"/>
        <dbReference type="ChEBI" id="CHEBI:15377"/>
        <dbReference type="ChEBI" id="CHEBI:15378"/>
        <dbReference type="ChEBI" id="CHEBI:37565"/>
        <dbReference type="ChEBI" id="CHEBI:43474"/>
        <dbReference type="ChEBI" id="CHEBI:58189"/>
        <dbReference type="EC" id="3.6.5.4"/>
    </reaction>
</comment>
<evidence type="ECO:0000256" key="3">
    <source>
        <dbReference type="ARBA" id="ARBA00022801"/>
    </source>
</evidence>
<dbReference type="SMART" id="SM00963">
    <property type="entry name" value="SRP54_N"/>
    <property type="match status" value="1"/>
</dbReference>
<comment type="function">
    <text evidence="9">Involved in targeting and insertion of nascent membrane proteins into the cytoplasmic membrane. Binds to the hydrophobic signal sequence of the ribosome-nascent chain (RNC) as it emerges from the ribosomes. The SRP-RNC complex is then targeted to the cytoplasmic membrane where it interacts with the SRP receptor FtsY.</text>
</comment>
<name>B6YRM0_AZOPC</name>
<dbReference type="NCBIfam" id="TIGR00959">
    <property type="entry name" value="ffh"/>
    <property type="match status" value="1"/>
</dbReference>
<dbReference type="Gene3D" id="3.40.50.300">
    <property type="entry name" value="P-loop containing nucleotide triphosphate hydrolases"/>
    <property type="match status" value="1"/>
</dbReference>
<dbReference type="SMART" id="SM00382">
    <property type="entry name" value="AAA"/>
    <property type="match status" value="1"/>
</dbReference>
<dbReference type="EMBL" id="AP010656">
    <property type="protein sequence ID" value="BAG83842.1"/>
    <property type="molecule type" value="Genomic_DNA"/>
</dbReference>
<keyword evidence="7 9" id="KW-0687">Ribonucleoprotein</keyword>
<dbReference type="SUPFAM" id="SSF52540">
    <property type="entry name" value="P-loop containing nucleoside triphosphate hydrolases"/>
    <property type="match status" value="1"/>
</dbReference>
<dbReference type="Pfam" id="PF00448">
    <property type="entry name" value="SRP54"/>
    <property type="match status" value="1"/>
</dbReference>
<evidence type="ECO:0000256" key="9">
    <source>
        <dbReference type="HAMAP-Rule" id="MF_00306"/>
    </source>
</evidence>
<evidence type="ECO:0000313" key="11">
    <source>
        <dbReference type="EMBL" id="BAG83842.1"/>
    </source>
</evidence>
<evidence type="ECO:0000313" key="12">
    <source>
        <dbReference type="Proteomes" id="UP000000723"/>
    </source>
</evidence>
<dbReference type="AlphaFoldDB" id="B6YRM0"/>
<dbReference type="InterPro" id="IPR042101">
    <property type="entry name" value="SRP54_N_sf"/>
</dbReference>
<evidence type="ECO:0000256" key="6">
    <source>
        <dbReference type="ARBA" id="ARBA00023135"/>
    </source>
</evidence>
<comment type="subunit">
    <text evidence="9">Part of the signal recognition particle protein translocation system, which is composed of SRP and FtsY.</text>
</comment>
<dbReference type="Proteomes" id="UP000000723">
    <property type="component" value="Chromosome"/>
</dbReference>
<accession>B6YRM0</accession>
<dbReference type="InterPro" id="IPR004780">
    <property type="entry name" value="SRP"/>
</dbReference>
<dbReference type="HOGENOM" id="CLU_009301_6_0_10"/>
<dbReference type="GO" id="GO:0003924">
    <property type="term" value="F:GTPase activity"/>
    <property type="evidence" value="ECO:0007669"/>
    <property type="project" value="UniProtKB-UniRule"/>
</dbReference>
<evidence type="ECO:0000259" key="10">
    <source>
        <dbReference type="PROSITE" id="PS00300"/>
    </source>
</evidence>
<evidence type="ECO:0000256" key="5">
    <source>
        <dbReference type="ARBA" id="ARBA00023134"/>
    </source>
</evidence>
<gene>
    <name evidence="9" type="primary">ffh</name>
    <name evidence="11" type="ordered locus">CFPG_579</name>
</gene>
<dbReference type="InterPro" id="IPR036891">
    <property type="entry name" value="Signal_recog_part_SRP54_M_sf"/>
</dbReference>
<dbReference type="GO" id="GO:0006614">
    <property type="term" value="P:SRP-dependent cotranslational protein targeting to membrane"/>
    <property type="evidence" value="ECO:0007669"/>
    <property type="project" value="InterPro"/>
</dbReference>
<dbReference type="InterPro" id="IPR000897">
    <property type="entry name" value="SRP54_GTPase_dom"/>
</dbReference>
<evidence type="ECO:0000256" key="7">
    <source>
        <dbReference type="ARBA" id="ARBA00023274"/>
    </source>
</evidence>
<dbReference type="GO" id="GO:0048500">
    <property type="term" value="C:signal recognition particle"/>
    <property type="evidence" value="ECO:0007669"/>
    <property type="project" value="UniProtKB-UniRule"/>
</dbReference>
<dbReference type="STRING" id="511995.CFPG_579"/>